<dbReference type="PIRSF" id="PIRSF037226">
    <property type="entry name" value="Amidohydrolase_ACY1L2_prd"/>
    <property type="match status" value="1"/>
</dbReference>
<dbReference type="Gene3D" id="3.40.630.10">
    <property type="entry name" value="Zn peptidases"/>
    <property type="match status" value="1"/>
</dbReference>
<evidence type="ECO:0000259" key="2">
    <source>
        <dbReference type="Pfam" id="PF07687"/>
    </source>
</evidence>
<dbReference type="PANTHER" id="PTHR30575:SF0">
    <property type="entry name" value="XAA-ARG DIPEPTIDASE"/>
    <property type="match status" value="1"/>
</dbReference>
<name>A0A562J5G6_9FIRM</name>
<proteinExistence type="inferred from homology"/>
<evidence type="ECO:0000313" key="4">
    <source>
        <dbReference type="Proteomes" id="UP000315343"/>
    </source>
</evidence>
<dbReference type="GO" id="GO:0005737">
    <property type="term" value="C:cytoplasm"/>
    <property type="evidence" value="ECO:0007669"/>
    <property type="project" value="TreeGrafter"/>
</dbReference>
<dbReference type="Gene3D" id="3.30.70.360">
    <property type="match status" value="1"/>
</dbReference>
<dbReference type="Pfam" id="PF07687">
    <property type="entry name" value="M20_dimer"/>
    <property type="match status" value="1"/>
</dbReference>
<dbReference type="InterPro" id="IPR017144">
    <property type="entry name" value="Xaa-Arg_dipeptidase"/>
</dbReference>
<dbReference type="InterPro" id="IPR011650">
    <property type="entry name" value="Peptidase_M20_dimer"/>
</dbReference>
<reference evidence="3 4" key="1">
    <citation type="submission" date="2019-07" db="EMBL/GenBank/DDBJ databases">
        <title>Genomic Encyclopedia of Type Strains, Phase I: the one thousand microbial genomes (KMG-I) project.</title>
        <authorList>
            <person name="Kyrpides N."/>
        </authorList>
    </citation>
    <scope>NUCLEOTIDE SEQUENCE [LARGE SCALE GENOMIC DNA]</scope>
    <source>
        <strain evidence="3 4">DSM 13558</strain>
    </source>
</reference>
<dbReference type="InterPro" id="IPR002933">
    <property type="entry name" value="Peptidase_M20"/>
</dbReference>
<dbReference type="AlphaFoldDB" id="A0A562J5G6"/>
<dbReference type="GO" id="GO:0046657">
    <property type="term" value="P:folic acid catabolic process"/>
    <property type="evidence" value="ECO:0007669"/>
    <property type="project" value="TreeGrafter"/>
</dbReference>
<organism evidence="3 4">
    <name type="scientific">Sedimentibacter saalensis</name>
    <dbReference type="NCBI Taxonomy" id="130788"/>
    <lineage>
        <taxon>Bacteria</taxon>
        <taxon>Bacillati</taxon>
        <taxon>Bacillota</taxon>
        <taxon>Tissierellia</taxon>
        <taxon>Sedimentibacter</taxon>
    </lineage>
</organism>
<dbReference type="SUPFAM" id="SSF55031">
    <property type="entry name" value="Bacterial exopeptidase dimerisation domain"/>
    <property type="match status" value="1"/>
</dbReference>
<comment type="caution">
    <text evidence="3">The sequence shown here is derived from an EMBL/GenBank/DDBJ whole genome shotgun (WGS) entry which is preliminary data.</text>
</comment>
<comment type="similarity">
    <text evidence="1">Belongs to the peptidase M20A family.</text>
</comment>
<dbReference type="InterPro" id="IPR017439">
    <property type="entry name" value="Amidohydrolase"/>
</dbReference>
<dbReference type="EMBL" id="VLKH01000010">
    <property type="protein sequence ID" value="TWH78144.1"/>
    <property type="molecule type" value="Genomic_DNA"/>
</dbReference>
<dbReference type="Proteomes" id="UP000315343">
    <property type="component" value="Unassembled WGS sequence"/>
</dbReference>
<dbReference type="RefSeq" id="WP_145085412.1">
    <property type="nucleotide sequence ID" value="NZ_VLKH01000010.1"/>
</dbReference>
<sequence>MKEKLFDSINAQKGKLIEIADYIFDNPELSFNEVKASKVLEDYLEEEGFMVERGLGSLNTAFKAVYENGQGGPNIGLLCEYDALPMGHGCGHHMQGPAILGAAVAVKDLCSNKPFKLTVYGTPAEEGGGGKIIMLKEGFIKELDVALMMHGGPLTQVDVKSLAAESIRVIFHGTSSHAALRPEQGRSALDALLLTFQAVEFLREHVSEDTRMHYTVLDAGGAANVVPKTAVGSFSLRSYSSKYLDEVKERFSKIVQGAALMTETTYDLVSEKRLESKVPSYILNDVIMKNAELINAPSIKPAREKTGSTDFGNVTYLLPGAVIRIAFVDESASSHSQEFLNDGKTSRGHDAIISASKILAATVFDLIETENLIDEIKEEFNKTKSLL</sequence>
<dbReference type="PANTHER" id="PTHR30575">
    <property type="entry name" value="PEPTIDASE M20"/>
    <property type="match status" value="1"/>
</dbReference>
<keyword evidence="3" id="KW-0378">Hydrolase</keyword>
<dbReference type="GO" id="GO:0071713">
    <property type="term" value="F:para-aminobenzoyl-glutamate hydrolase activity"/>
    <property type="evidence" value="ECO:0007669"/>
    <property type="project" value="TreeGrafter"/>
</dbReference>
<dbReference type="NCBIfam" id="TIGR01891">
    <property type="entry name" value="amidohydrolases"/>
    <property type="match status" value="1"/>
</dbReference>
<dbReference type="SUPFAM" id="SSF53187">
    <property type="entry name" value="Zn-dependent exopeptidases"/>
    <property type="match status" value="1"/>
</dbReference>
<dbReference type="Pfam" id="PF01546">
    <property type="entry name" value="Peptidase_M20"/>
    <property type="match status" value="1"/>
</dbReference>
<gene>
    <name evidence="3" type="ORF">LY60_02984</name>
</gene>
<evidence type="ECO:0000256" key="1">
    <source>
        <dbReference type="PIRNR" id="PIRNR037226"/>
    </source>
</evidence>
<dbReference type="OrthoDB" id="9781032at2"/>
<dbReference type="InterPro" id="IPR036264">
    <property type="entry name" value="Bact_exopeptidase_dim_dom"/>
</dbReference>
<dbReference type="CDD" id="cd05672">
    <property type="entry name" value="M20_ACY1L2-like"/>
    <property type="match status" value="1"/>
</dbReference>
<evidence type="ECO:0000313" key="3">
    <source>
        <dbReference type="EMBL" id="TWH78144.1"/>
    </source>
</evidence>
<feature type="domain" description="Peptidase M20 dimerisation" evidence="2">
    <location>
        <begin position="167"/>
        <end position="256"/>
    </location>
</feature>
<dbReference type="InterPro" id="IPR052030">
    <property type="entry name" value="Peptidase_M20/M20A_hydrolases"/>
</dbReference>
<protein>
    <recommendedName>
        <fullName evidence="1">Peptidase M20 domain-containing protein 2</fullName>
    </recommendedName>
</protein>
<accession>A0A562J5G6</accession>
<dbReference type="GO" id="GO:0016805">
    <property type="term" value="F:dipeptidase activity"/>
    <property type="evidence" value="ECO:0007669"/>
    <property type="project" value="InterPro"/>
</dbReference>
<keyword evidence="4" id="KW-1185">Reference proteome</keyword>